<reference evidence="1 2" key="1">
    <citation type="submission" date="2015-03" db="EMBL/GenBank/DDBJ databases">
        <title>Genome sequence of Pseudoalteromonas aurantia.</title>
        <authorList>
            <person name="Xie B.-B."/>
            <person name="Rong J.-C."/>
            <person name="Qin Q.-L."/>
            <person name="Zhang Y.-Z."/>
        </authorList>
    </citation>
    <scope>NUCLEOTIDE SEQUENCE [LARGE SCALE GENOMIC DNA]</scope>
    <source>
        <strain evidence="1 2">208</strain>
    </source>
</reference>
<name>A0ABR9EA04_9GAMM</name>
<proteinExistence type="predicted"/>
<dbReference type="EMBL" id="AQGV01000012">
    <property type="protein sequence ID" value="MBE0367642.1"/>
    <property type="molecule type" value="Genomic_DNA"/>
</dbReference>
<evidence type="ECO:0000313" key="2">
    <source>
        <dbReference type="Proteomes" id="UP000615755"/>
    </source>
</evidence>
<comment type="caution">
    <text evidence="1">The sequence shown here is derived from an EMBL/GenBank/DDBJ whole genome shotgun (WGS) entry which is preliminary data.</text>
</comment>
<protein>
    <submittedName>
        <fullName evidence="1">Uncharacterized protein</fullName>
    </submittedName>
</protein>
<dbReference type="Proteomes" id="UP000615755">
    <property type="component" value="Unassembled WGS sequence"/>
</dbReference>
<sequence>MFNIKALLCSNSGLLLHKSNTDSEENSFIGQIRLSRAEVTYYHFIVYFISTKLQQALSALS</sequence>
<keyword evidence="2" id="KW-1185">Reference proteome</keyword>
<accession>A0ABR9EA04</accession>
<evidence type="ECO:0000313" key="1">
    <source>
        <dbReference type="EMBL" id="MBE0367642.1"/>
    </source>
</evidence>
<organism evidence="1 2">
    <name type="scientific">Pseudoalteromonas aurantia 208</name>
    <dbReference type="NCBI Taxonomy" id="1314867"/>
    <lineage>
        <taxon>Bacteria</taxon>
        <taxon>Pseudomonadati</taxon>
        <taxon>Pseudomonadota</taxon>
        <taxon>Gammaproteobacteria</taxon>
        <taxon>Alteromonadales</taxon>
        <taxon>Pseudoalteromonadaceae</taxon>
        <taxon>Pseudoalteromonas</taxon>
    </lineage>
</organism>
<gene>
    <name evidence="1" type="ORF">PAUR_a1043</name>
</gene>